<dbReference type="PROSITE" id="PS50297">
    <property type="entry name" value="ANK_REP_REGION"/>
    <property type="match status" value="1"/>
</dbReference>
<keyword evidence="2 3" id="KW-0040">ANK repeat</keyword>
<dbReference type="InterPro" id="IPR036770">
    <property type="entry name" value="Ankyrin_rpt-contain_sf"/>
</dbReference>
<dbReference type="Proteomes" id="UP000824596">
    <property type="component" value="Unassembled WGS sequence"/>
</dbReference>
<proteinExistence type="predicted"/>
<organism evidence="4 5">
    <name type="scientific">Hirsutella rhossiliensis</name>
    <dbReference type="NCBI Taxonomy" id="111463"/>
    <lineage>
        <taxon>Eukaryota</taxon>
        <taxon>Fungi</taxon>
        <taxon>Dikarya</taxon>
        <taxon>Ascomycota</taxon>
        <taxon>Pezizomycotina</taxon>
        <taxon>Sordariomycetes</taxon>
        <taxon>Hypocreomycetidae</taxon>
        <taxon>Hypocreales</taxon>
        <taxon>Ophiocordycipitaceae</taxon>
        <taxon>Hirsutella</taxon>
    </lineage>
</organism>
<reference evidence="4" key="1">
    <citation type="submission" date="2021-09" db="EMBL/GenBank/DDBJ databases">
        <title>A high-quality genome of the endoparasitic fungus Hirsutella rhossiliensis with a comparison of Hirsutella genomes reveals transposable elements contributing to genome size variation.</title>
        <authorList>
            <person name="Lin R."/>
            <person name="Jiao Y."/>
            <person name="Sun X."/>
            <person name="Ling J."/>
            <person name="Xie B."/>
            <person name="Cheng X."/>
        </authorList>
    </citation>
    <scope>NUCLEOTIDE SEQUENCE</scope>
    <source>
        <strain evidence="4">HR02</strain>
    </source>
</reference>
<dbReference type="OrthoDB" id="194358at2759"/>
<protein>
    <recommendedName>
        <fullName evidence="6">Ankyrin repeat protein</fullName>
    </recommendedName>
</protein>
<evidence type="ECO:0000256" key="2">
    <source>
        <dbReference type="ARBA" id="ARBA00023043"/>
    </source>
</evidence>
<evidence type="ECO:0000313" key="5">
    <source>
        <dbReference type="Proteomes" id="UP000824596"/>
    </source>
</evidence>
<keyword evidence="5" id="KW-1185">Reference proteome</keyword>
<dbReference type="InterPro" id="IPR050745">
    <property type="entry name" value="Multifunctional_regulatory"/>
</dbReference>
<feature type="repeat" description="ANK" evidence="3">
    <location>
        <begin position="34"/>
        <end position="66"/>
    </location>
</feature>
<dbReference type="PROSITE" id="PS50088">
    <property type="entry name" value="ANK_REPEAT"/>
    <property type="match status" value="1"/>
</dbReference>
<gene>
    <name evidence="4" type="ORF">HRG_03463</name>
</gene>
<name>A0A9P8N1Z0_9HYPO</name>
<evidence type="ECO:0000256" key="1">
    <source>
        <dbReference type="ARBA" id="ARBA00022737"/>
    </source>
</evidence>
<dbReference type="RefSeq" id="XP_044722960.1">
    <property type="nucleotide sequence ID" value="XM_044861934.1"/>
</dbReference>
<dbReference type="Gene3D" id="1.25.40.20">
    <property type="entry name" value="Ankyrin repeat-containing domain"/>
    <property type="match status" value="1"/>
</dbReference>
<dbReference type="SUPFAM" id="SSF48403">
    <property type="entry name" value="Ankyrin repeat"/>
    <property type="match status" value="1"/>
</dbReference>
<evidence type="ECO:0000313" key="4">
    <source>
        <dbReference type="EMBL" id="KAH0965447.1"/>
    </source>
</evidence>
<dbReference type="InterPro" id="IPR002110">
    <property type="entry name" value="Ankyrin_rpt"/>
</dbReference>
<evidence type="ECO:0008006" key="6">
    <source>
        <dbReference type="Google" id="ProtNLM"/>
    </source>
</evidence>
<evidence type="ECO:0000256" key="3">
    <source>
        <dbReference type="PROSITE-ProRule" id="PRU00023"/>
    </source>
</evidence>
<sequence>MSENEFFAGDMGKVHVKILETDREGYINMTMGADGLAPLHLSQEFPNPKMLLRLLRAGAEIDVRSALGRTPLIHAINLCAEATAIERRKDLIEAAVTLVERGADVNASSHVIIGESPLVCAILADVDAWGRASHDLKALLMFLIDKGANINGNGTGPSIIHALCEKIRERGGNQSLEDLLDLLIQRGGNVNLPASPPGPSILLDFMNRYNDVPAGFFKKLVTKYGATIRPTEANAALYSWVRCPKLQSASRGYNVLRHHKHHMTARAFRYAWEQAFQKGDKVFYLRLVAECPPPDDAADLVATALKTPNHGLWAYVHTLTFDANYVSPEDGMSFLHMIVHKLGTTNGRESQAVKDANFFIERGMSVCITDQEGLTALQRLRRLSQPYAELRLLIHEARAKELGEL</sequence>
<keyword evidence="1" id="KW-0677">Repeat</keyword>
<dbReference type="AlphaFoldDB" id="A0A9P8N1Z0"/>
<dbReference type="PANTHER" id="PTHR24189:SF50">
    <property type="entry name" value="ANKYRIN REPEAT AND SOCS BOX PROTEIN 2"/>
    <property type="match status" value="1"/>
</dbReference>
<dbReference type="PANTHER" id="PTHR24189">
    <property type="entry name" value="MYOTROPHIN"/>
    <property type="match status" value="1"/>
</dbReference>
<accession>A0A9P8N1Z0</accession>
<dbReference type="SMART" id="SM00248">
    <property type="entry name" value="ANK"/>
    <property type="match status" value="4"/>
</dbReference>
<dbReference type="EMBL" id="JAIZPD010000003">
    <property type="protein sequence ID" value="KAH0965447.1"/>
    <property type="molecule type" value="Genomic_DNA"/>
</dbReference>
<dbReference type="GeneID" id="68352592"/>
<comment type="caution">
    <text evidence="4">The sequence shown here is derived from an EMBL/GenBank/DDBJ whole genome shotgun (WGS) entry which is preliminary data.</text>
</comment>